<dbReference type="Proteomes" id="UP000294257">
    <property type="component" value="Unassembled WGS sequence"/>
</dbReference>
<evidence type="ECO:0000313" key="1">
    <source>
        <dbReference type="EMBL" id="RZS43239.1"/>
    </source>
</evidence>
<evidence type="ECO:0000313" key="2">
    <source>
        <dbReference type="Proteomes" id="UP000294257"/>
    </source>
</evidence>
<dbReference type="RefSeq" id="WP_130343114.1">
    <property type="nucleotide sequence ID" value="NZ_SGWQ01000002.1"/>
</dbReference>
<keyword evidence="1" id="KW-0378">Hydrolase</keyword>
<dbReference type="PANTHER" id="PTHR31793:SF24">
    <property type="entry name" value="LONG-CHAIN ACYL-COA THIOESTERASE FADM"/>
    <property type="match status" value="1"/>
</dbReference>
<dbReference type="CDD" id="cd00586">
    <property type="entry name" value="4HBT"/>
    <property type="match status" value="1"/>
</dbReference>
<dbReference type="InterPro" id="IPR029069">
    <property type="entry name" value="HotDog_dom_sf"/>
</dbReference>
<comment type="caution">
    <text evidence="1">The sequence shown here is derived from an EMBL/GenBank/DDBJ whole genome shotgun (WGS) entry which is preliminary data.</text>
</comment>
<dbReference type="PANTHER" id="PTHR31793">
    <property type="entry name" value="4-HYDROXYBENZOYL-COA THIOESTERASE FAMILY MEMBER"/>
    <property type="match status" value="1"/>
</dbReference>
<keyword evidence="2" id="KW-1185">Reference proteome</keyword>
<name>A0A4Q7L167_9PSEU</name>
<dbReference type="EMBL" id="SGWQ01000002">
    <property type="protein sequence ID" value="RZS43239.1"/>
    <property type="molecule type" value="Genomic_DNA"/>
</dbReference>
<protein>
    <submittedName>
        <fullName evidence="1">Acyl-CoA thioester hydrolase</fullName>
    </submittedName>
</protein>
<dbReference type="OrthoDB" id="194128at2"/>
<dbReference type="AlphaFoldDB" id="A0A4Q7L167"/>
<sequence>MTTTVEFGTLQRVQVHFDDLDAMGIVHNARYGVLVERALSTYWLSQGWTFNPATSIFPNDQMLAVREVTISYHTPISTMDDLEVHLWVEHLGRTSIRYGARVLSADHSVLHAEAARTQVKIDPHTRRSAPLSPEFRAAAERLMPPR</sequence>
<reference evidence="1 2" key="1">
    <citation type="submission" date="2019-02" db="EMBL/GenBank/DDBJ databases">
        <title>Genomic Encyclopedia of Type Strains, Phase IV (KMG-IV): sequencing the most valuable type-strain genomes for metagenomic binning, comparative biology and taxonomic classification.</title>
        <authorList>
            <person name="Goeker M."/>
        </authorList>
    </citation>
    <scope>NUCLEOTIDE SEQUENCE [LARGE SCALE GENOMIC DNA]</scope>
    <source>
        <strain evidence="1 2">DSM 101727</strain>
    </source>
</reference>
<dbReference type="InterPro" id="IPR050563">
    <property type="entry name" value="4-hydroxybenzoyl-CoA_TE"/>
</dbReference>
<dbReference type="GO" id="GO:0047617">
    <property type="term" value="F:fatty acyl-CoA hydrolase activity"/>
    <property type="evidence" value="ECO:0007669"/>
    <property type="project" value="TreeGrafter"/>
</dbReference>
<accession>A0A4Q7L167</accession>
<dbReference type="Gene3D" id="3.10.129.10">
    <property type="entry name" value="Hotdog Thioesterase"/>
    <property type="match status" value="1"/>
</dbReference>
<dbReference type="SUPFAM" id="SSF54637">
    <property type="entry name" value="Thioesterase/thiol ester dehydrase-isomerase"/>
    <property type="match status" value="1"/>
</dbReference>
<organism evidence="1 2">
    <name type="scientific">Herbihabitans rhizosphaerae</name>
    <dbReference type="NCBI Taxonomy" id="1872711"/>
    <lineage>
        <taxon>Bacteria</taxon>
        <taxon>Bacillati</taxon>
        <taxon>Actinomycetota</taxon>
        <taxon>Actinomycetes</taxon>
        <taxon>Pseudonocardiales</taxon>
        <taxon>Pseudonocardiaceae</taxon>
        <taxon>Herbihabitans</taxon>
    </lineage>
</organism>
<gene>
    <name evidence="1" type="ORF">EV193_102218</name>
</gene>
<dbReference type="Pfam" id="PF13279">
    <property type="entry name" value="4HBT_2"/>
    <property type="match status" value="1"/>
</dbReference>
<proteinExistence type="predicted"/>